<dbReference type="Proteomes" id="UP000265566">
    <property type="component" value="Chromosome 3"/>
</dbReference>
<comment type="caution">
    <text evidence="2">The sequence shown here is derived from an EMBL/GenBank/DDBJ whole genome shotgun (WGS) entry which is preliminary data.</text>
</comment>
<dbReference type="AlphaFoldDB" id="A0A396IXP5"/>
<accession>A0A396IXP5</accession>
<proteinExistence type="predicted"/>
<protein>
    <submittedName>
        <fullName evidence="2">Uncharacterized protein</fullName>
    </submittedName>
</protein>
<reference evidence="2" key="1">
    <citation type="journal article" date="2018" name="Nat. Plants">
        <title>Whole-genome landscape of Medicago truncatula symbiotic genes.</title>
        <authorList>
            <person name="Pecrix Y."/>
            <person name="Gamas P."/>
            <person name="Carrere S."/>
        </authorList>
    </citation>
    <scope>NUCLEOTIDE SEQUENCE</scope>
    <source>
        <tissue evidence="2">Leaves</tissue>
    </source>
</reference>
<gene>
    <name evidence="2" type="ORF">MtrunA17_Chr3g0105491</name>
</gene>
<feature type="coiled-coil region" evidence="1">
    <location>
        <begin position="8"/>
        <end position="63"/>
    </location>
</feature>
<organism evidence="2">
    <name type="scientific">Medicago truncatula</name>
    <name type="common">Barrel medic</name>
    <name type="synonym">Medicago tribuloides</name>
    <dbReference type="NCBI Taxonomy" id="3880"/>
    <lineage>
        <taxon>Eukaryota</taxon>
        <taxon>Viridiplantae</taxon>
        <taxon>Streptophyta</taxon>
        <taxon>Embryophyta</taxon>
        <taxon>Tracheophyta</taxon>
        <taxon>Spermatophyta</taxon>
        <taxon>Magnoliopsida</taxon>
        <taxon>eudicotyledons</taxon>
        <taxon>Gunneridae</taxon>
        <taxon>Pentapetalae</taxon>
        <taxon>rosids</taxon>
        <taxon>fabids</taxon>
        <taxon>Fabales</taxon>
        <taxon>Fabaceae</taxon>
        <taxon>Papilionoideae</taxon>
        <taxon>50 kb inversion clade</taxon>
        <taxon>NPAAA clade</taxon>
        <taxon>Hologalegina</taxon>
        <taxon>IRL clade</taxon>
        <taxon>Trifolieae</taxon>
        <taxon>Medicago</taxon>
    </lineage>
</organism>
<evidence type="ECO:0000256" key="1">
    <source>
        <dbReference type="SAM" id="Coils"/>
    </source>
</evidence>
<dbReference type="Gramene" id="rna15914">
    <property type="protein sequence ID" value="RHN67697.1"/>
    <property type="gene ID" value="gene15914"/>
</dbReference>
<keyword evidence="1" id="KW-0175">Coiled coil</keyword>
<evidence type="ECO:0000313" key="2">
    <source>
        <dbReference type="EMBL" id="RHN67697.1"/>
    </source>
</evidence>
<dbReference type="EMBL" id="PSQE01000003">
    <property type="protein sequence ID" value="RHN67697.1"/>
    <property type="molecule type" value="Genomic_DNA"/>
</dbReference>
<sequence length="73" mass="8151">MQVSQDVLKKLLDSKEHVTKEVEVLRLKIGILSEQMEVLSEHVEVLKHQLASSQAVLESINQQEVALSAPVGY</sequence>
<name>A0A396IXP5_MEDTR</name>